<evidence type="ECO:0000259" key="6">
    <source>
        <dbReference type="Pfam" id="PF01323"/>
    </source>
</evidence>
<sequence length="229" mass="25318">MSPARIKRALRKHLLLCAVLLAGMAQAALAQVGGPSMVMYQPGVAYKAITPAQPLNPAAKRIQVIEVFSYACPHCFEFQPYAKQIRKSLPADAEFVRLPAVFWPEWEPFARAFFAAQKLGVQEQSNQALFAAIWVRHEPLHSLQQLAGFYARYGIKPAEFLQVARSAAVSAEMQRAVRLEQAWGVNGTPTIVVDGALRSGEVQNYQQLVDVTRFMVKQAQAARAGKRAP</sequence>
<evidence type="ECO:0000256" key="1">
    <source>
        <dbReference type="ARBA" id="ARBA00005791"/>
    </source>
</evidence>
<reference evidence="7" key="2">
    <citation type="journal article" date="2014" name="ISME J.">
        <title>Microbial stratification in low pH oxic and suboxic macroscopic growths along an acid mine drainage.</title>
        <authorList>
            <person name="Mendez-Garcia C."/>
            <person name="Mesa V."/>
            <person name="Sprenger R.R."/>
            <person name="Richter M."/>
            <person name="Diez M.S."/>
            <person name="Solano J."/>
            <person name="Bargiela R."/>
            <person name="Golyshina O.V."/>
            <person name="Manteca A."/>
            <person name="Ramos J.L."/>
            <person name="Gallego J.R."/>
            <person name="Llorente I."/>
            <person name="Martins Dos Santos V.A."/>
            <person name="Jensen O.N."/>
            <person name="Pelaez A.I."/>
            <person name="Sanchez J."/>
            <person name="Ferrer M."/>
        </authorList>
    </citation>
    <scope>NUCLEOTIDE SEQUENCE</scope>
</reference>
<evidence type="ECO:0000313" key="8">
    <source>
        <dbReference type="EMBL" id="EQD71390.1"/>
    </source>
</evidence>
<dbReference type="InterPro" id="IPR036249">
    <property type="entry name" value="Thioredoxin-like_sf"/>
</dbReference>
<dbReference type="EMBL" id="AUZZ01002433">
    <property type="protein sequence ID" value="EQD60532.1"/>
    <property type="molecule type" value="Genomic_DNA"/>
</dbReference>
<dbReference type="InterPro" id="IPR050824">
    <property type="entry name" value="Thiol_disulfide_DsbA"/>
</dbReference>
<gene>
    <name evidence="8" type="ORF">B1A_05811</name>
    <name evidence="7" type="ORF">B2A_03647</name>
</gene>
<dbReference type="AlphaFoldDB" id="T1AT20"/>
<keyword evidence="4" id="KW-1015">Disulfide bond</keyword>
<evidence type="ECO:0000256" key="3">
    <source>
        <dbReference type="ARBA" id="ARBA00022729"/>
    </source>
</evidence>
<proteinExistence type="inferred from homology"/>
<dbReference type="Gene3D" id="3.40.30.10">
    <property type="entry name" value="Glutaredoxin"/>
    <property type="match status" value="1"/>
</dbReference>
<evidence type="ECO:0000256" key="5">
    <source>
        <dbReference type="ARBA" id="ARBA00023284"/>
    </source>
</evidence>
<comment type="similarity">
    <text evidence="1">Belongs to the thioredoxin family. DsbA subfamily.</text>
</comment>
<name>T1AT20_9ZZZZ</name>
<dbReference type="Pfam" id="PF01323">
    <property type="entry name" value="DSBA"/>
    <property type="match status" value="1"/>
</dbReference>
<reference evidence="7" key="1">
    <citation type="submission" date="2013-08" db="EMBL/GenBank/DDBJ databases">
        <authorList>
            <person name="Mendez C."/>
            <person name="Richter M."/>
            <person name="Ferrer M."/>
            <person name="Sanchez J."/>
        </authorList>
    </citation>
    <scope>NUCLEOTIDE SEQUENCE</scope>
</reference>
<keyword evidence="3" id="KW-0732">Signal</keyword>
<evidence type="ECO:0000256" key="2">
    <source>
        <dbReference type="ARBA" id="ARBA00013831"/>
    </source>
</evidence>
<keyword evidence="5" id="KW-0676">Redox-active center</keyword>
<dbReference type="CDD" id="cd03019">
    <property type="entry name" value="DsbA_DsbA"/>
    <property type="match status" value="1"/>
</dbReference>
<dbReference type="InterPro" id="IPR001853">
    <property type="entry name" value="DSBA-like_thioredoxin_dom"/>
</dbReference>
<comment type="caution">
    <text evidence="7">The sequence shown here is derived from an EMBL/GenBank/DDBJ whole genome shotgun (WGS) entry which is preliminary data.</text>
</comment>
<dbReference type="GO" id="GO:0016491">
    <property type="term" value="F:oxidoreductase activity"/>
    <property type="evidence" value="ECO:0007669"/>
    <property type="project" value="InterPro"/>
</dbReference>
<organism evidence="7">
    <name type="scientific">mine drainage metagenome</name>
    <dbReference type="NCBI Taxonomy" id="410659"/>
    <lineage>
        <taxon>unclassified sequences</taxon>
        <taxon>metagenomes</taxon>
        <taxon>ecological metagenomes</taxon>
    </lineage>
</organism>
<evidence type="ECO:0000256" key="4">
    <source>
        <dbReference type="ARBA" id="ARBA00023157"/>
    </source>
</evidence>
<dbReference type="PANTHER" id="PTHR35891:SF2">
    <property type="entry name" value="THIOL:DISULFIDE INTERCHANGE PROTEIN DSBA"/>
    <property type="match status" value="1"/>
</dbReference>
<dbReference type="PANTHER" id="PTHR35891">
    <property type="entry name" value="THIOL:DISULFIDE INTERCHANGE PROTEIN DSBA"/>
    <property type="match status" value="1"/>
</dbReference>
<dbReference type="EMBL" id="AUZX01004238">
    <property type="protein sequence ID" value="EQD71390.1"/>
    <property type="molecule type" value="Genomic_DNA"/>
</dbReference>
<protein>
    <recommendedName>
        <fullName evidence="2">Thiol:disulfide interchange protein DsbA</fullName>
    </recommendedName>
</protein>
<dbReference type="InterPro" id="IPR023205">
    <property type="entry name" value="DsbA/DsbL"/>
</dbReference>
<evidence type="ECO:0000313" key="7">
    <source>
        <dbReference type="EMBL" id="EQD60532.1"/>
    </source>
</evidence>
<accession>T1AT20</accession>
<dbReference type="SUPFAM" id="SSF52833">
    <property type="entry name" value="Thioredoxin-like"/>
    <property type="match status" value="1"/>
</dbReference>
<feature type="domain" description="DSBA-like thioredoxin" evidence="6">
    <location>
        <begin position="108"/>
        <end position="200"/>
    </location>
</feature>